<dbReference type="EMBL" id="BFEA01000725">
    <property type="protein sequence ID" value="GBG89239.1"/>
    <property type="molecule type" value="Genomic_DNA"/>
</dbReference>
<dbReference type="OMA" id="EYARAPQ"/>
<dbReference type="AlphaFoldDB" id="A0A388M456"/>
<feature type="region of interest" description="Disordered" evidence="1">
    <location>
        <begin position="115"/>
        <end position="163"/>
    </location>
</feature>
<evidence type="ECO:0000256" key="1">
    <source>
        <dbReference type="SAM" id="MobiDB-lite"/>
    </source>
</evidence>
<name>A0A388M456_CHABU</name>
<evidence type="ECO:0000313" key="2">
    <source>
        <dbReference type="EMBL" id="GBG89239.1"/>
    </source>
</evidence>
<dbReference type="Gramene" id="GBG89239">
    <property type="protein sequence ID" value="GBG89239"/>
    <property type="gene ID" value="CBR_g48947"/>
</dbReference>
<feature type="compositionally biased region" description="Pro residues" evidence="1">
    <location>
        <begin position="122"/>
        <end position="135"/>
    </location>
</feature>
<feature type="compositionally biased region" description="Low complexity" evidence="1">
    <location>
        <begin position="136"/>
        <end position="145"/>
    </location>
</feature>
<organism evidence="2 3">
    <name type="scientific">Chara braunii</name>
    <name type="common">Braun's stonewort</name>
    <dbReference type="NCBI Taxonomy" id="69332"/>
    <lineage>
        <taxon>Eukaryota</taxon>
        <taxon>Viridiplantae</taxon>
        <taxon>Streptophyta</taxon>
        <taxon>Charophyceae</taxon>
        <taxon>Charales</taxon>
        <taxon>Characeae</taxon>
        <taxon>Chara</taxon>
    </lineage>
</organism>
<keyword evidence="3" id="KW-1185">Reference proteome</keyword>
<feature type="compositionally biased region" description="Low complexity" evidence="1">
    <location>
        <begin position="52"/>
        <end position="62"/>
    </location>
</feature>
<dbReference type="Proteomes" id="UP000265515">
    <property type="component" value="Unassembled WGS sequence"/>
</dbReference>
<reference evidence="2 3" key="1">
    <citation type="journal article" date="2018" name="Cell">
        <title>The Chara Genome: Secondary Complexity and Implications for Plant Terrestrialization.</title>
        <authorList>
            <person name="Nishiyama T."/>
            <person name="Sakayama H."/>
            <person name="Vries J.D."/>
            <person name="Buschmann H."/>
            <person name="Saint-Marcoux D."/>
            <person name="Ullrich K.K."/>
            <person name="Haas F.B."/>
            <person name="Vanderstraeten L."/>
            <person name="Becker D."/>
            <person name="Lang D."/>
            <person name="Vosolsobe S."/>
            <person name="Rombauts S."/>
            <person name="Wilhelmsson P.K.I."/>
            <person name="Janitza P."/>
            <person name="Kern R."/>
            <person name="Heyl A."/>
            <person name="Rumpler F."/>
            <person name="Villalobos L.I.A.C."/>
            <person name="Clay J.M."/>
            <person name="Skokan R."/>
            <person name="Toyoda A."/>
            <person name="Suzuki Y."/>
            <person name="Kagoshima H."/>
            <person name="Schijlen E."/>
            <person name="Tajeshwar N."/>
            <person name="Catarino B."/>
            <person name="Hetherington A.J."/>
            <person name="Saltykova A."/>
            <person name="Bonnot C."/>
            <person name="Breuninger H."/>
            <person name="Symeonidi A."/>
            <person name="Radhakrishnan G.V."/>
            <person name="Van Nieuwerburgh F."/>
            <person name="Deforce D."/>
            <person name="Chang C."/>
            <person name="Karol K.G."/>
            <person name="Hedrich R."/>
            <person name="Ulvskov P."/>
            <person name="Glockner G."/>
            <person name="Delwiche C.F."/>
            <person name="Petrasek J."/>
            <person name="Van de Peer Y."/>
            <person name="Friml J."/>
            <person name="Beilby M."/>
            <person name="Dolan L."/>
            <person name="Kohara Y."/>
            <person name="Sugano S."/>
            <person name="Fujiyama A."/>
            <person name="Delaux P.-M."/>
            <person name="Quint M."/>
            <person name="TheiBen G."/>
            <person name="Hagemann M."/>
            <person name="Harholt J."/>
            <person name="Dunand C."/>
            <person name="Zachgo S."/>
            <person name="Langdale J."/>
            <person name="Maumus F."/>
            <person name="Straeten D.V.D."/>
            <person name="Gould S.B."/>
            <person name="Rensing S.A."/>
        </authorList>
    </citation>
    <scope>NUCLEOTIDE SEQUENCE [LARGE SCALE GENOMIC DNA]</scope>
    <source>
        <strain evidence="2 3">S276</strain>
    </source>
</reference>
<feature type="compositionally biased region" description="Gly residues" evidence="1">
    <location>
        <begin position="30"/>
        <end position="42"/>
    </location>
</feature>
<proteinExistence type="predicted"/>
<comment type="caution">
    <text evidence="2">The sequence shown here is derived from an EMBL/GenBank/DDBJ whole genome shotgun (WGS) entry which is preliminary data.</text>
</comment>
<dbReference type="OrthoDB" id="1932153at2759"/>
<feature type="region of interest" description="Disordered" evidence="1">
    <location>
        <begin position="30"/>
        <end position="70"/>
    </location>
</feature>
<gene>
    <name evidence="2" type="ORF">CBR_g48947</name>
</gene>
<feature type="compositionally biased region" description="Gly residues" evidence="1">
    <location>
        <begin position="146"/>
        <end position="160"/>
    </location>
</feature>
<sequence length="344" mass="36462">MSQFEYSHDSAASPFGSFWKFQSNAGGYGGGGSGGGGGGGVGDLWPSPSFTSSSSSSASAARGGRRGSGVVGTRLARATSALDGAPPVAHDPDQTLGGYILSLLGRMLYSHWGGGGGGRAGAPPPPPPPPPPRTGAPPYRRTTGGNLRGPGEQGEGGGYAVGTPMSRVQWRDQLRRSGARVKLMQTGDFPDQKTGEASLPAGLNLGMGANFDLDTQTIEPRLRVRARYVALRVLPIPEMELRAKWALGTTNLAVDIRYSVPVEHVAHFWESPARLSIALFNPMGTGVHLTPNGVEFDEHVLHLGRHTNMRVAATLQFPRRFPLEQGDEPFHLCVRRLGLRTRIA</sequence>
<accession>A0A388M456</accession>
<evidence type="ECO:0000313" key="3">
    <source>
        <dbReference type="Proteomes" id="UP000265515"/>
    </source>
</evidence>
<protein>
    <submittedName>
        <fullName evidence="2">Uncharacterized protein</fullName>
    </submittedName>
</protein>